<gene>
    <name evidence="2" type="ORF">CHBEV_011</name>
    <name evidence="3" type="ORF">CHBEV_324</name>
</gene>
<protein>
    <submittedName>
        <fullName evidence="2">N1R/p28-like protein</fullName>
    </submittedName>
</protein>
<evidence type="ECO:0000313" key="4">
    <source>
        <dbReference type="Proteomes" id="UP000792220"/>
    </source>
</evidence>
<dbReference type="GeneID" id="15613314"/>
<dbReference type="EMBL" id="HF679132">
    <property type="protein sequence ID" value="CCU55579.1"/>
    <property type="molecule type" value="Genomic_DNA"/>
</dbReference>
<evidence type="ECO:0000313" key="2">
    <source>
        <dbReference type="EMBL" id="CCU55579.1"/>
    </source>
</evidence>
<name>A0A916KPD5_CBEPV</name>
<dbReference type="Pfam" id="PF10553">
    <property type="entry name" value="MSV199"/>
    <property type="match status" value="2"/>
</dbReference>
<accession>A0A916KPD5</accession>
<dbReference type="KEGG" id="vg:15613314"/>
<organism evidence="2 4">
    <name type="scientific">Choristoneura biennis entomopoxvirus</name>
    <name type="common">CbEPV</name>
    <dbReference type="NCBI Taxonomy" id="10288"/>
    <lineage>
        <taxon>Viruses</taxon>
        <taxon>Varidnaviria</taxon>
        <taxon>Bamfordvirae</taxon>
        <taxon>Nucleocytoviricota</taxon>
        <taxon>Pokkesviricetes</taxon>
        <taxon>Chitovirales</taxon>
        <taxon>Poxviridae</taxon>
        <taxon>Entomopoxvirinae</taxon>
        <taxon>Betaentomopoxvirus</taxon>
        <taxon>Betaentomopoxvirus cbiennis</taxon>
    </lineage>
</organism>
<feature type="domain" description="MSV199" evidence="1">
    <location>
        <begin position="163"/>
        <end position="243"/>
    </location>
</feature>
<feature type="domain" description="MSV199" evidence="1">
    <location>
        <begin position="1"/>
        <end position="139"/>
    </location>
</feature>
<organismHost>
    <name type="scientific">Choristoneura fumiferana</name>
    <name type="common">Spruce budworm moth</name>
    <name type="synonym">Archips fumiferana</name>
    <dbReference type="NCBI Taxonomy" id="7141"/>
</organismHost>
<evidence type="ECO:0000313" key="3">
    <source>
        <dbReference type="EMBL" id="CCU55892.1"/>
    </source>
</evidence>
<reference evidence="2" key="1">
    <citation type="journal article" date="2013" name="J. Virol.">
        <title>New Insights into the Evolution of Entomopoxvirinae from the Complete Genome Sequences of Four Entomopoxviruses Infecting Adoxophyes honmai, Choristoneura biennis, Choristoneura rosaceana, and Mythimna separata.</title>
        <authorList>
            <person name="Theze J."/>
            <person name="Takatsuka J."/>
            <person name="Li Z."/>
            <person name="Gallais J."/>
            <person name="Doucet D."/>
            <person name="Arif B."/>
            <person name="Nakai M."/>
            <person name="Herniou E.A."/>
        </authorList>
    </citation>
    <scope>NUCLEOTIDE SEQUENCE</scope>
</reference>
<dbReference type="InterPro" id="IPR018879">
    <property type="entry name" value="MSV199_dom"/>
</dbReference>
<dbReference type="OrthoDB" id="5801at10239"/>
<keyword evidence="4" id="KW-1185">Reference proteome</keyword>
<dbReference type="KEGG" id="vg:15613001"/>
<evidence type="ECO:0000259" key="1">
    <source>
        <dbReference type="Pfam" id="PF10553"/>
    </source>
</evidence>
<proteinExistence type="predicted"/>
<dbReference type="RefSeq" id="YP_008004081.1">
    <property type="nucleotide sequence ID" value="NC_021248.1"/>
</dbReference>
<dbReference type="RefSeq" id="YP_008004394.1">
    <property type="nucleotide sequence ID" value="NC_021248.1"/>
</dbReference>
<dbReference type="EMBL" id="HF679132">
    <property type="protein sequence ID" value="CCU55892.1"/>
    <property type="molecule type" value="Genomic_DNA"/>
</dbReference>
<dbReference type="GeneID" id="15613001"/>
<dbReference type="Proteomes" id="UP000792220">
    <property type="component" value="Genome"/>
</dbReference>
<sequence length="249" mass="29957">MDIIDFIKEKDYKIELGPWFNSIWLPISKKTNILMTNDLLNFIHYGISGSGIPDPSKIKKIKYNIIESIKNYNINYTEIKYNDAIVDEYEYIQNDIKTLAPNNLVQKTWILLSVRNFKKLLINLKKTEIIDYIIEIEKISDDYNNYLKNYELILKYNKNHNPVNIFEFINSNNYNLELGSWFRDIWYSLFNQKNIIITNEILNFIYDLEKLYQNKRDYKSFLTKNEIDYSVLKYNKNILSEYSINNLIK</sequence>